<comment type="cofactor">
    <cofactor evidence="7">
        <name>a divalent metal cation</name>
        <dbReference type="ChEBI" id="CHEBI:60240"/>
    </cofactor>
    <text evidence="7">Binds 1 divalent metal cation per subunit.</text>
</comment>
<keyword evidence="9" id="KW-1185">Reference proteome</keyword>
<feature type="binding site" evidence="7">
    <location>
        <position position="213"/>
    </location>
    <ligand>
        <name>a divalent metal cation</name>
        <dbReference type="ChEBI" id="CHEBI:60240"/>
        <note>ligand shared between dimeric partners</note>
    </ligand>
</feature>
<evidence type="ECO:0000256" key="6">
    <source>
        <dbReference type="ARBA" id="ARBA00023096"/>
    </source>
</evidence>
<dbReference type="UniPathway" id="UPA00244">
    <property type="reaction ID" value="UER00312"/>
</dbReference>
<comment type="function">
    <text evidence="7">Catalyzes the NAD(P)-dependent oxidation of 4-(phosphooxy)-L-threonine (HTP) into 2-amino-3-oxo-4-(phosphooxy)butyric acid which spontaneously decarboxylates to form 3-amino-2-oxopropyl phosphate (AHAP).</text>
</comment>
<evidence type="ECO:0000313" key="8">
    <source>
        <dbReference type="EMBL" id="QDV56935.1"/>
    </source>
</evidence>
<proteinExistence type="inferred from homology"/>
<keyword evidence="4 7" id="KW-0560">Oxidoreductase</keyword>
<dbReference type="PANTHER" id="PTHR30004:SF6">
    <property type="entry name" value="D-THREONATE 4-PHOSPHATE DEHYDROGENASE"/>
    <property type="match status" value="1"/>
</dbReference>
<comment type="catalytic activity">
    <reaction evidence="7">
        <text>4-(phosphooxy)-L-threonine + NAD(+) = 3-amino-2-oxopropyl phosphate + CO2 + NADH</text>
        <dbReference type="Rhea" id="RHEA:32275"/>
        <dbReference type="ChEBI" id="CHEBI:16526"/>
        <dbReference type="ChEBI" id="CHEBI:57279"/>
        <dbReference type="ChEBI" id="CHEBI:57540"/>
        <dbReference type="ChEBI" id="CHEBI:57945"/>
        <dbReference type="ChEBI" id="CHEBI:58452"/>
        <dbReference type="EC" id="1.1.1.262"/>
    </reaction>
</comment>
<feature type="binding site" evidence="7">
    <location>
        <position position="277"/>
    </location>
    <ligand>
        <name>substrate</name>
    </ligand>
</feature>
<dbReference type="PANTHER" id="PTHR30004">
    <property type="entry name" value="4-HYDROXYTHREONINE-4-PHOSPHATE DEHYDROGENASE"/>
    <property type="match status" value="1"/>
</dbReference>
<evidence type="ECO:0000256" key="1">
    <source>
        <dbReference type="ARBA" id="ARBA00022490"/>
    </source>
</evidence>
<dbReference type="Gene3D" id="3.40.718.10">
    <property type="entry name" value="Isopropylmalate Dehydrogenase"/>
    <property type="match status" value="1"/>
</dbReference>
<evidence type="ECO:0000256" key="2">
    <source>
        <dbReference type="ARBA" id="ARBA00022723"/>
    </source>
</evidence>
<dbReference type="SUPFAM" id="SSF53659">
    <property type="entry name" value="Isocitrate/Isopropylmalate dehydrogenase-like"/>
    <property type="match status" value="1"/>
</dbReference>
<dbReference type="GO" id="GO:0050570">
    <property type="term" value="F:4-hydroxythreonine-4-phosphate dehydrogenase activity"/>
    <property type="evidence" value="ECO:0007669"/>
    <property type="project" value="UniProtKB-UniRule"/>
</dbReference>
<sequence length="341" mass="36311">MKPRLAITTGDPAGVGPELALKILGDREITDRCVPILFGDLAILQSVGQRLSLPLPQQIVPRTAGLAAIAKIDQPAIFDFASPLDGFRPGIVDRATGAASFAYVVDAIDAALAGQVDAIVTGPIQKEAWHAAGIEFPGHTELLAQRSQADRCCMMLTSHDVSCALVTVHVGLCEVPELLSTEKILQTIRLAHAAISRQRGRPARVAVCGLNPHAGEGGMFGKQEEERWIVPAIEAARSEGLSVTGPLPADTAFVPAMRRQTDVYVCMYHDQGLIPLKTLAFDEAVNVTLGLPIVRTSVDHGTALDIAWQGIANDTSMKQAIRMAIDLAKNESPEEPAKANT</sequence>
<evidence type="ECO:0000256" key="3">
    <source>
        <dbReference type="ARBA" id="ARBA00022857"/>
    </source>
</evidence>
<comment type="similarity">
    <text evidence="7">Belongs to the PdxA family.</text>
</comment>
<organism evidence="8 9">
    <name type="scientific">Rosistilla oblonga</name>
    <dbReference type="NCBI Taxonomy" id="2527990"/>
    <lineage>
        <taxon>Bacteria</taxon>
        <taxon>Pseudomonadati</taxon>
        <taxon>Planctomycetota</taxon>
        <taxon>Planctomycetia</taxon>
        <taxon>Pirellulales</taxon>
        <taxon>Pirellulaceae</taxon>
        <taxon>Rosistilla</taxon>
    </lineage>
</organism>
<feature type="binding site" evidence="7">
    <location>
        <position position="139"/>
    </location>
    <ligand>
        <name>substrate</name>
    </ligand>
</feature>
<dbReference type="GO" id="GO:0042823">
    <property type="term" value="P:pyridoxal phosphate biosynthetic process"/>
    <property type="evidence" value="ECO:0007669"/>
    <property type="project" value="UniProtKB-UniRule"/>
</dbReference>
<dbReference type="GO" id="GO:0008615">
    <property type="term" value="P:pyridoxine biosynthetic process"/>
    <property type="evidence" value="ECO:0007669"/>
    <property type="project" value="UniProtKB-UniRule"/>
</dbReference>
<gene>
    <name evidence="7 8" type="primary">pdxA</name>
    <name evidence="8" type="ORF">Mal33_29360</name>
</gene>
<dbReference type="HAMAP" id="MF_00536">
    <property type="entry name" value="PdxA"/>
    <property type="match status" value="1"/>
</dbReference>
<dbReference type="AlphaFoldDB" id="A0A518IV46"/>
<dbReference type="EC" id="1.1.1.262" evidence="7"/>
<evidence type="ECO:0000313" key="9">
    <source>
        <dbReference type="Proteomes" id="UP000316770"/>
    </source>
</evidence>
<reference evidence="8 9" key="1">
    <citation type="submission" date="2019-02" db="EMBL/GenBank/DDBJ databases">
        <title>Deep-cultivation of Planctomycetes and their phenomic and genomic characterization uncovers novel biology.</title>
        <authorList>
            <person name="Wiegand S."/>
            <person name="Jogler M."/>
            <person name="Boedeker C."/>
            <person name="Pinto D."/>
            <person name="Vollmers J."/>
            <person name="Rivas-Marin E."/>
            <person name="Kohn T."/>
            <person name="Peeters S.H."/>
            <person name="Heuer A."/>
            <person name="Rast P."/>
            <person name="Oberbeckmann S."/>
            <person name="Bunk B."/>
            <person name="Jeske O."/>
            <person name="Meyerdierks A."/>
            <person name="Storesund J.E."/>
            <person name="Kallscheuer N."/>
            <person name="Luecker S."/>
            <person name="Lage O.M."/>
            <person name="Pohl T."/>
            <person name="Merkel B.J."/>
            <person name="Hornburger P."/>
            <person name="Mueller R.-W."/>
            <person name="Bruemmer F."/>
            <person name="Labrenz M."/>
            <person name="Spormann A.M."/>
            <person name="Op den Camp H."/>
            <person name="Overmann J."/>
            <person name="Amann R."/>
            <person name="Jetten M.S.M."/>
            <person name="Mascher T."/>
            <person name="Medema M.H."/>
            <person name="Devos D.P."/>
            <person name="Kaster A.-K."/>
            <person name="Ovreas L."/>
            <person name="Rohde M."/>
            <person name="Galperin M.Y."/>
            <person name="Jogler C."/>
        </authorList>
    </citation>
    <scope>NUCLEOTIDE SEQUENCE [LARGE SCALE GENOMIC DNA]</scope>
    <source>
        <strain evidence="8 9">Mal33</strain>
    </source>
</reference>
<dbReference type="InterPro" id="IPR005255">
    <property type="entry name" value="PdxA_fam"/>
</dbReference>
<evidence type="ECO:0000256" key="4">
    <source>
        <dbReference type="ARBA" id="ARBA00023002"/>
    </source>
</evidence>
<dbReference type="EMBL" id="CP036318">
    <property type="protein sequence ID" value="QDV56935.1"/>
    <property type="molecule type" value="Genomic_DNA"/>
</dbReference>
<comment type="pathway">
    <text evidence="7">Cofactor biosynthesis; pyridoxine 5'-phosphate biosynthesis; pyridoxine 5'-phosphate from D-erythrose 4-phosphate: step 4/5.</text>
</comment>
<dbReference type="GO" id="GO:0005737">
    <property type="term" value="C:cytoplasm"/>
    <property type="evidence" value="ECO:0007669"/>
    <property type="project" value="UniProtKB-SubCell"/>
</dbReference>
<dbReference type="GO" id="GO:0046872">
    <property type="term" value="F:metal ion binding"/>
    <property type="evidence" value="ECO:0007669"/>
    <property type="project" value="UniProtKB-UniRule"/>
</dbReference>
<comment type="subunit">
    <text evidence="7">Homodimer.</text>
</comment>
<keyword evidence="5 7" id="KW-0520">NAD</keyword>
<keyword evidence="1 7" id="KW-0963">Cytoplasm</keyword>
<name>A0A518IV46_9BACT</name>
<evidence type="ECO:0000256" key="5">
    <source>
        <dbReference type="ARBA" id="ARBA00023027"/>
    </source>
</evidence>
<comment type="miscellaneous">
    <text evidence="7">The active site is located at the dimer interface.</text>
</comment>
<dbReference type="Pfam" id="PF04166">
    <property type="entry name" value="PdxA"/>
    <property type="match status" value="1"/>
</dbReference>
<dbReference type="RefSeq" id="WP_145285915.1">
    <property type="nucleotide sequence ID" value="NZ_CP036318.1"/>
</dbReference>
<accession>A0A518IV46</accession>
<dbReference type="InterPro" id="IPR037510">
    <property type="entry name" value="PdxA"/>
</dbReference>
<dbReference type="GO" id="GO:0051287">
    <property type="term" value="F:NAD binding"/>
    <property type="evidence" value="ECO:0007669"/>
    <property type="project" value="InterPro"/>
</dbReference>
<keyword evidence="3 7" id="KW-0521">NADP</keyword>
<keyword evidence="6 7" id="KW-0664">Pyridoxine biosynthesis</keyword>
<dbReference type="NCBIfam" id="TIGR00557">
    <property type="entry name" value="pdxA"/>
    <property type="match status" value="1"/>
</dbReference>
<feature type="binding site" evidence="7">
    <location>
        <position position="269"/>
    </location>
    <ligand>
        <name>a divalent metal cation</name>
        <dbReference type="ChEBI" id="CHEBI:60240"/>
        <note>ligand shared between dimeric partners</note>
    </ligand>
</feature>
<feature type="binding site" evidence="7">
    <location>
        <position position="295"/>
    </location>
    <ligand>
        <name>substrate</name>
    </ligand>
</feature>
<protein>
    <recommendedName>
        <fullName evidence="7">4-hydroxythreonine-4-phosphate dehydrogenase</fullName>
        <ecNumber evidence="7">1.1.1.262</ecNumber>
    </recommendedName>
    <alternativeName>
        <fullName evidence="7">4-(phosphohydroxy)-L-threonine dehydrogenase</fullName>
    </alternativeName>
</protein>
<evidence type="ECO:0000256" key="7">
    <source>
        <dbReference type="HAMAP-Rule" id="MF_00536"/>
    </source>
</evidence>
<dbReference type="Proteomes" id="UP000316770">
    <property type="component" value="Chromosome"/>
</dbReference>
<feature type="binding site" evidence="7">
    <location>
        <position position="140"/>
    </location>
    <ligand>
        <name>substrate</name>
    </ligand>
</feature>
<feature type="binding site" evidence="7">
    <location>
        <position position="286"/>
    </location>
    <ligand>
        <name>substrate</name>
    </ligand>
</feature>
<feature type="binding site" evidence="7">
    <location>
        <position position="169"/>
    </location>
    <ligand>
        <name>a divalent metal cation</name>
        <dbReference type="ChEBI" id="CHEBI:60240"/>
        <note>ligand shared between dimeric partners</note>
    </ligand>
</feature>
<keyword evidence="2 7" id="KW-0479">Metal-binding</keyword>
<comment type="subcellular location">
    <subcellularLocation>
        <location evidence="7">Cytoplasm</location>
    </subcellularLocation>
</comment>